<evidence type="ECO:0000256" key="1">
    <source>
        <dbReference type="ARBA" id="ARBA00006096"/>
    </source>
</evidence>
<dbReference type="Proteomes" id="UP000474061">
    <property type="component" value="Unassembled WGS sequence"/>
</dbReference>
<reference evidence="3" key="1">
    <citation type="submission" date="2019-05" db="EMBL/GenBank/DDBJ databases">
        <authorList>
            <person name="Castillo A."/>
            <person name="Giampetruzzi A."/>
            <person name="Landa B."/>
            <person name="Saponari M."/>
            <person name="Almeida R.P.P."/>
            <person name="Moralejo E."/>
            <person name="Marco-Noales E."/>
            <person name="Velasco-Amo M.P."/>
            <person name="Roman-Ecija M."/>
            <person name="Navarro I."/>
            <person name="Monterde A."/>
            <person name="Barbe S."/>
        </authorList>
    </citation>
    <scope>NUCLEOTIDE SEQUENCE</scope>
    <source>
        <strain evidence="3">XYL1981</strain>
    </source>
</reference>
<evidence type="ECO:0000256" key="2">
    <source>
        <dbReference type="ARBA" id="ARBA00022801"/>
    </source>
</evidence>
<dbReference type="InterPro" id="IPR012338">
    <property type="entry name" value="Beta-lactam/transpept-like"/>
</dbReference>
<sequence>MTDGTQKEGHFSGKLYLKGIGDPILSADNYDKIANNLAALGIRKIDGNLVLDDTSFDSIALGPGWMIDDEDKYFEAQISALTFSPNADFNAGTVIIDVSATRTGNSTPGNNVVKVINSVVNGNASAVIVTRARGSNDIYVSGYSKGWRFDTKIV</sequence>
<name>A0A9Q4MJT2_XYLFS</name>
<protein>
    <submittedName>
        <fullName evidence="3">Penicillin-binding protein</fullName>
    </submittedName>
</protein>
<dbReference type="RefSeq" id="WP_004085106.1">
    <property type="nucleotide sequence ID" value="NZ_CP052853.1"/>
</dbReference>
<organism evidence="3 4">
    <name type="scientific">Xylella fastidiosa subsp. multiplex</name>
    <dbReference type="NCBI Taxonomy" id="644357"/>
    <lineage>
        <taxon>Bacteria</taxon>
        <taxon>Pseudomonadati</taxon>
        <taxon>Pseudomonadota</taxon>
        <taxon>Gammaproteobacteria</taxon>
        <taxon>Lysobacterales</taxon>
        <taxon>Lysobacteraceae</taxon>
        <taxon>Xylella</taxon>
    </lineage>
</organism>
<dbReference type="Pfam" id="PF02113">
    <property type="entry name" value="Peptidase_S13"/>
    <property type="match status" value="1"/>
</dbReference>
<dbReference type="InterPro" id="IPR000667">
    <property type="entry name" value="Peptidase_S13"/>
</dbReference>
<dbReference type="PANTHER" id="PTHR30023:SF0">
    <property type="entry name" value="PENICILLIN-SENSITIVE CARBOXYPEPTIDASE A"/>
    <property type="match status" value="1"/>
</dbReference>
<comment type="similarity">
    <text evidence="1">Belongs to the peptidase S13 family.</text>
</comment>
<dbReference type="SUPFAM" id="SSF56601">
    <property type="entry name" value="beta-lactamase/transpeptidase-like"/>
    <property type="match status" value="1"/>
</dbReference>
<dbReference type="AlphaFoldDB" id="A0A9Q4MJT2"/>
<evidence type="ECO:0000313" key="4">
    <source>
        <dbReference type="Proteomes" id="UP000474061"/>
    </source>
</evidence>
<dbReference type="GO" id="GO:0006508">
    <property type="term" value="P:proteolysis"/>
    <property type="evidence" value="ECO:0007669"/>
    <property type="project" value="InterPro"/>
</dbReference>
<keyword evidence="2" id="KW-0378">Hydrolase</keyword>
<proteinExistence type="inferred from homology"/>
<dbReference type="GO" id="GO:0000270">
    <property type="term" value="P:peptidoglycan metabolic process"/>
    <property type="evidence" value="ECO:0007669"/>
    <property type="project" value="TreeGrafter"/>
</dbReference>
<reference evidence="3" key="2">
    <citation type="journal article" date="2020" name="Appl. Environ. Microbiol.">
        <title>Multiple intercontinental introductions associated with the emergence of a plant pathogen in Europe.</title>
        <authorList>
            <person name="Landa B.B."/>
            <person name="Castillo A.I."/>
            <person name="Giampetruzzi A."/>
            <person name="Kahn A."/>
            <person name="Roman-Ecija M."/>
            <person name="Velasco-Amo M.P."/>
            <person name="Navas-Cortes J.A."/>
            <person name="Marco-Noales E."/>
            <person name="Barbe S."/>
            <person name="Moralejo E."/>
            <person name="Coletta-Filho H.D."/>
            <person name="Saldarelli P."/>
            <person name="Saponari M."/>
            <person name="Almeida R.P.P."/>
        </authorList>
    </citation>
    <scope>NUCLEOTIDE SEQUENCE</scope>
    <source>
        <strain evidence="3">XYL1981</strain>
    </source>
</reference>
<evidence type="ECO:0000313" key="3">
    <source>
        <dbReference type="EMBL" id="MRU24135.1"/>
    </source>
</evidence>
<gene>
    <name evidence="3" type="ORF">FG476_08675</name>
</gene>
<dbReference type="EMBL" id="VDCJ01000348">
    <property type="protein sequence ID" value="MRU24135.1"/>
    <property type="molecule type" value="Genomic_DNA"/>
</dbReference>
<comment type="caution">
    <text evidence="3">The sequence shown here is derived from an EMBL/GenBank/DDBJ whole genome shotgun (WGS) entry which is preliminary data.</text>
</comment>
<accession>A0A9Q4MJT2</accession>
<dbReference type="PANTHER" id="PTHR30023">
    <property type="entry name" value="D-ALANYL-D-ALANINE CARBOXYPEPTIDASE"/>
    <property type="match status" value="1"/>
</dbReference>
<dbReference type="Gene3D" id="3.50.80.20">
    <property type="entry name" value="D-Ala-D-Ala carboxypeptidase C, peptidase S13"/>
    <property type="match status" value="1"/>
</dbReference>
<dbReference type="GO" id="GO:0004185">
    <property type="term" value="F:serine-type carboxypeptidase activity"/>
    <property type="evidence" value="ECO:0007669"/>
    <property type="project" value="InterPro"/>
</dbReference>